<dbReference type="PANTHER" id="PTHR30520">
    <property type="entry name" value="FORMATE TRANSPORTER-RELATED"/>
    <property type="match status" value="1"/>
</dbReference>
<gene>
    <name evidence="7" type="ORF">Tdes44962_MAKER07566</name>
</gene>
<dbReference type="InterPro" id="IPR023271">
    <property type="entry name" value="Aquaporin-like"/>
</dbReference>
<evidence type="ECO:0000256" key="5">
    <source>
        <dbReference type="ARBA" id="ARBA00049660"/>
    </source>
</evidence>
<proteinExistence type="inferred from homology"/>
<feature type="transmembrane region" description="Helical" evidence="6">
    <location>
        <begin position="189"/>
        <end position="208"/>
    </location>
</feature>
<dbReference type="OrthoDB" id="4829at2759"/>
<dbReference type="EMBL" id="RIBY02000413">
    <property type="protein sequence ID" value="KAH9843246.1"/>
    <property type="molecule type" value="Genomic_DNA"/>
</dbReference>
<feature type="transmembrane region" description="Helical" evidence="6">
    <location>
        <begin position="162"/>
        <end position="182"/>
    </location>
</feature>
<dbReference type="InterPro" id="IPR000292">
    <property type="entry name" value="For/NO2_transpt"/>
</dbReference>
<evidence type="ECO:0000256" key="4">
    <source>
        <dbReference type="ARBA" id="ARBA00023136"/>
    </source>
</evidence>
<evidence type="ECO:0000313" key="8">
    <source>
        <dbReference type="Proteomes" id="UP001138500"/>
    </source>
</evidence>
<organism evidence="7 8">
    <name type="scientific">Teratosphaeria destructans</name>
    <dbReference type="NCBI Taxonomy" id="418781"/>
    <lineage>
        <taxon>Eukaryota</taxon>
        <taxon>Fungi</taxon>
        <taxon>Dikarya</taxon>
        <taxon>Ascomycota</taxon>
        <taxon>Pezizomycotina</taxon>
        <taxon>Dothideomycetes</taxon>
        <taxon>Dothideomycetidae</taxon>
        <taxon>Mycosphaerellales</taxon>
        <taxon>Teratosphaeriaceae</taxon>
        <taxon>Teratosphaeria</taxon>
    </lineage>
</organism>
<sequence>MATSGALSPIDTAYQTLETGTHHLFESTELAFLKNILGGFLISAGNLLAISLAGGFPTLSEHNPGFTRLIQGLLFPIGLIIVYSLGGELYTGYPMWLAMTALERKGRPMQYVRAILSSLLGNFVGVIVWDAGLTYASQTFTDEPWRSQLIEKVDGDITHQPWYVVFLRAIGCGFLVTVSMLLGTQNRDGISKALGLHLPFFISIAAAFPHTVEYMSLGVLAMLNGAEMTVPLFLWKCQLPLILGNAVGGAFTGVYQWWVYIQRGDDTDRTEGRREWLTDGDGELRS</sequence>
<dbReference type="Pfam" id="PF01226">
    <property type="entry name" value="Form_Nir_trans"/>
    <property type="match status" value="1"/>
</dbReference>
<evidence type="ECO:0000256" key="2">
    <source>
        <dbReference type="ARBA" id="ARBA00022692"/>
    </source>
</evidence>
<feature type="transmembrane region" description="Helical" evidence="6">
    <location>
        <begin position="69"/>
        <end position="90"/>
    </location>
</feature>
<dbReference type="GO" id="GO:0015513">
    <property type="term" value="F:high-affinity secondary active nitrite transmembrane transporter activity"/>
    <property type="evidence" value="ECO:0007669"/>
    <property type="project" value="TreeGrafter"/>
</dbReference>
<dbReference type="GO" id="GO:0015707">
    <property type="term" value="P:nitrite transport"/>
    <property type="evidence" value="ECO:0007669"/>
    <property type="project" value="TreeGrafter"/>
</dbReference>
<reference evidence="7 8" key="1">
    <citation type="journal article" date="2018" name="IMA Fungus">
        <title>IMA Genome-F 10: Nine draft genome sequences of Claviceps purpurea s.lat., including C. arundinis, C. humidiphila, and C. cf. spartinae, pseudomolecules for the pitch canker pathogen Fusarium circinatum, draft genome of Davidsoniella eucalypti, Grosmannia galeiformis, Quambalaria eucalypti, and Teratosphaeria destructans.</title>
        <authorList>
            <person name="Wingfield B.D."/>
            <person name="Liu M."/>
            <person name="Nguyen H.D."/>
            <person name="Lane F.A."/>
            <person name="Morgan S.W."/>
            <person name="De Vos L."/>
            <person name="Wilken P.M."/>
            <person name="Duong T.A."/>
            <person name="Aylward J."/>
            <person name="Coetzee M.P."/>
            <person name="Dadej K."/>
            <person name="De Beer Z.W."/>
            <person name="Findlay W."/>
            <person name="Havenga M."/>
            <person name="Kolarik M."/>
            <person name="Menzies J.G."/>
            <person name="Naidoo K."/>
            <person name="Pochopski O."/>
            <person name="Shoukouhi P."/>
            <person name="Santana Q.C."/>
            <person name="Seifert K.A."/>
            <person name="Soal N."/>
            <person name="Steenkamp E.T."/>
            <person name="Tatham C.T."/>
            <person name="van der Nest M.A."/>
            <person name="Wingfield M.J."/>
        </authorList>
    </citation>
    <scope>NUCLEOTIDE SEQUENCE [LARGE SCALE GENOMIC DNA]</scope>
    <source>
        <strain evidence="7">CMW44962</strain>
    </source>
</reference>
<evidence type="ECO:0000256" key="3">
    <source>
        <dbReference type="ARBA" id="ARBA00022989"/>
    </source>
</evidence>
<dbReference type="GO" id="GO:0005886">
    <property type="term" value="C:plasma membrane"/>
    <property type="evidence" value="ECO:0007669"/>
    <property type="project" value="TreeGrafter"/>
</dbReference>
<dbReference type="Proteomes" id="UP001138500">
    <property type="component" value="Unassembled WGS sequence"/>
</dbReference>
<evidence type="ECO:0000256" key="6">
    <source>
        <dbReference type="SAM" id="Phobius"/>
    </source>
</evidence>
<dbReference type="AlphaFoldDB" id="A0A9W7W5M4"/>
<name>A0A9W7W5M4_9PEZI</name>
<keyword evidence="3 6" id="KW-1133">Transmembrane helix</keyword>
<protein>
    <submittedName>
        <fullName evidence="7">Formate/nitrite transporter</fullName>
    </submittedName>
</protein>
<dbReference type="Gene3D" id="1.20.1080.10">
    <property type="entry name" value="Glycerol uptake facilitator protein"/>
    <property type="match status" value="1"/>
</dbReference>
<feature type="transmembrane region" description="Helical" evidence="6">
    <location>
        <begin position="36"/>
        <end position="57"/>
    </location>
</feature>
<reference evidence="7 8" key="2">
    <citation type="journal article" date="2021" name="Curr. Genet.">
        <title>Genetic response to nitrogen starvation in the aggressive Eucalyptus foliar pathogen Teratosphaeria destructans.</title>
        <authorList>
            <person name="Havenga M."/>
            <person name="Wingfield B.D."/>
            <person name="Wingfield M.J."/>
            <person name="Dreyer L.L."/>
            <person name="Roets F."/>
            <person name="Aylward J."/>
        </authorList>
    </citation>
    <scope>NUCLEOTIDE SEQUENCE [LARGE SCALE GENOMIC DNA]</scope>
    <source>
        <strain evidence="7">CMW44962</strain>
    </source>
</reference>
<evidence type="ECO:0000313" key="7">
    <source>
        <dbReference type="EMBL" id="KAH9843246.1"/>
    </source>
</evidence>
<feature type="transmembrane region" description="Helical" evidence="6">
    <location>
        <begin position="242"/>
        <end position="261"/>
    </location>
</feature>
<dbReference type="PANTHER" id="PTHR30520:SF6">
    <property type="entry name" value="FORMATE_NITRATE FAMILY TRANSPORTER (EUROFUNG)"/>
    <property type="match status" value="1"/>
</dbReference>
<comment type="subcellular location">
    <subcellularLocation>
        <location evidence="1">Membrane</location>
        <topology evidence="1">Multi-pass membrane protein</topology>
    </subcellularLocation>
</comment>
<keyword evidence="4 6" id="KW-0472">Membrane</keyword>
<keyword evidence="2 6" id="KW-0812">Transmembrane</keyword>
<feature type="transmembrane region" description="Helical" evidence="6">
    <location>
        <begin position="111"/>
        <end position="129"/>
    </location>
</feature>
<keyword evidence="8" id="KW-1185">Reference proteome</keyword>
<comment type="caution">
    <text evidence="7">The sequence shown here is derived from an EMBL/GenBank/DDBJ whole genome shotgun (WGS) entry which is preliminary data.</text>
</comment>
<comment type="similarity">
    <text evidence="5">Belongs to the FNT transporter (TC 1.A.16) family.</text>
</comment>
<accession>A0A9W7W5M4</accession>
<evidence type="ECO:0000256" key="1">
    <source>
        <dbReference type="ARBA" id="ARBA00004141"/>
    </source>
</evidence>